<proteinExistence type="predicted"/>
<keyword evidence="1" id="KW-0472">Membrane</keyword>
<keyword evidence="1" id="KW-1133">Transmembrane helix</keyword>
<reference evidence="2" key="1">
    <citation type="submission" date="2020-07" db="EMBL/GenBank/DDBJ databases">
        <title>Huge and variable diversity of episymbiotic CPR bacteria and DPANN archaea in groundwater ecosystems.</title>
        <authorList>
            <person name="He C.Y."/>
            <person name="Keren R."/>
            <person name="Whittaker M."/>
            <person name="Farag I.F."/>
            <person name="Doudna J."/>
            <person name="Cate J.H.D."/>
            <person name="Banfield J.F."/>
        </authorList>
    </citation>
    <scope>NUCLEOTIDE SEQUENCE</scope>
    <source>
        <strain evidence="2">NC_groundwater_1664_Pr3_B-0.1um_52_9</strain>
    </source>
</reference>
<evidence type="ECO:0000313" key="2">
    <source>
        <dbReference type="EMBL" id="MBI5252049.1"/>
    </source>
</evidence>
<dbReference type="EMBL" id="JACRDE010000558">
    <property type="protein sequence ID" value="MBI5252049.1"/>
    <property type="molecule type" value="Genomic_DNA"/>
</dbReference>
<accession>A0A9D6V5T7</accession>
<evidence type="ECO:0000256" key="1">
    <source>
        <dbReference type="SAM" id="Phobius"/>
    </source>
</evidence>
<dbReference type="AlphaFoldDB" id="A0A9D6V5T7"/>
<feature type="transmembrane region" description="Helical" evidence="1">
    <location>
        <begin position="12"/>
        <end position="32"/>
    </location>
</feature>
<protein>
    <submittedName>
        <fullName evidence="2">Uncharacterized protein</fullName>
    </submittedName>
</protein>
<comment type="caution">
    <text evidence="2">The sequence shown here is derived from an EMBL/GenBank/DDBJ whole genome shotgun (WGS) entry which is preliminary data.</text>
</comment>
<keyword evidence="1" id="KW-0812">Transmembrane</keyword>
<feature type="transmembrane region" description="Helical" evidence="1">
    <location>
        <begin position="39"/>
        <end position="58"/>
    </location>
</feature>
<sequence>MNVFLLLKAGFSGFALSLGALMLVFYVVGAFLRVTERNFLRVFMLAGIASFVATYVFLHLKIAAYQESDAMLFLAGCVGGWLSGILSGLTHMKRLLLWLRR</sequence>
<gene>
    <name evidence="2" type="ORF">HY912_21350</name>
</gene>
<evidence type="ECO:0000313" key="3">
    <source>
        <dbReference type="Proteomes" id="UP000807825"/>
    </source>
</evidence>
<organism evidence="2 3">
    <name type="scientific">Desulfomonile tiedjei</name>
    <dbReference type="NCBI Taxonomy" id="2358"/>
    <lineage>
        <taxon>Bacteria</taxon>
        <taxon>Pseudomonadati</taxon>
        <taxon>Thermodesulfobacteriota</taxon>
        <taxon>Desulfomonilia</taxon>
        <taxon>Desulfomonilales</taxon>
        <taxon>Desulfomonilaceae</taxon>
        <taxon>Desulfomonile</taxon>
    </lineage>
</organism>
<feature type="transmembrane region" description="Helical" evidence="1">
    <location>
        <begin position="70"/>
        <end position="92"/>
    </location>
</feature>
<name>A0A9D6V5T7_9BACT</name>
<dbReference type="Proteomes" id="UP000807825">
    <property type="component" value="Unassembled WGS sequence"/>
</dbReference>